<evidence type="ECO:0000256" key="4">
    <source>
        <dbReference type="ARBA" id="ARBA00022801"/>
    </source>
</evidence>
<name>A0A5J9TW38_9POAL</name>
<evidence type="ECO:0000256" key="8">
    <source>
        <dbReference type="ARBA" id="ARBA00023326"/>
    </source>
</evidence>
<dbReference type="GO" id="GO:0008810">
    <property type="term" value="F:cellulase activity"/>
    <property type="evidence" value="ECO:0007669"/>
    <property type="project" value="UniProtKB-EC"/>
</dbReference>
<sequence>MSPLYCGEKHEQSSIALIAIIWESPKPVLFNRPPSHKPLNITGDKATPPPKSDTNQPGSHHVLGEPLGRVFEIAVDGSTEDDQSLNMDLDRGAVSARRHHELDETQQGWLLGPPEAKKKDRHVDLGCVLVKRKVLWWAFWASPPPSSSSASPSSSPSPSRTRSTPRRRPTSTPGRYKRRSSSSTPRNNIHRFLDRAGRLPRNNGVPWRGDSGLFDGSKDVKGGLVGGYYDAGDNIKFHFPMAFSMTLLSWSVIEYSDKYKAVGEYDHARELIRWGTDYLLRTFNSSASTINHVYAQVGHAKVNGTEPDDHYCWNRPEDMEYKRPSISVGSAPDLGAEIAAALAAASIVFRDDTAYSEQLVHGATTMFKFASDSIGGDSHAAATYSRGQPEIEPYYNSTSYWDEYMWGAAWMYYATGNATYEGLATDPATPRNAAAFAGVLDLAVFSWDNKLPGAQLLLSRLRMFVSPGYPYEESLRGYHNVTEINMCAYLPRFAAFNFTKGGLALFNHGGGQNLQYVVANSFLAALFADYMEVVGVPGWYCGPHFLNADVLRAFARSQINYILGDNPRKMSYVVGVNKRYPRHVHHRGASTPRNRVKYTCTGGRRWLDSKKADPNVLTGAMVGGPDKDDGFQDVRANHAQAEPTLVGNAALVAALVAVTSSGRGTGAGAVDKNTMFSAVPPMFPTAPPPPPSWKP</sequence>
<dbReference type="Pfam" id="PF00759">
    <property type="entry name" value="Glyco_hydro_9"/>
    <property type="match status" value="1"/>
</dbReference>
<dbReference type="InterPro" id="IPR012341">
    <property type="entry name" value="6hp_glycosidase-like_sf"/>
</dbReference>
<dbReference type="GO" id="GO:0030245">
    <property type="term" value="P:cellulose catabolic process"/>
    <property type="evidence" value="ECO:0007669"/>
    <property type="project" value="UniProtKB-KW"/>
</dbReference>
<feature type="region of interest" description="Disordered" evidence="9">
    <location>
        <begin position="143"/>
        <end position="195"/>
    </location>
</feature>
<accession>A0A5J9TW38</accession>
<evidence type="ECO:0000256" key="1">
    <source>
        <dbReference type="ARBA" id="ARBA00000966"/>
    </source>
</evidence>
<dbReference type="Proteomes" id="UP000324897">
    <property type="component" value="Unassembled WGS sequence"/>
</dbReference>
<comment type="similarity">
    <text evidence="2">Belongs to the glycosyl hydrolase 9 (cellulase E) family.</text>
</comment>
<keyword evidence="12" id="KW-1185">Reference proteome</keyword>
<feature type="domain" description="Glycoside hydrolase family 9" evidence="10">
    <location>
        <begin position="194"/>
        <end position="655"/>
    </location>
</feature>
<evidence type="ECO:0000313" key="12">
    <source>
        <dbReference type="Proteomes" id="UP000324897"/>
    </source>
</evidence>
<evidence type="ECO:0000256" key="6">
    <source>
        <dbReference type="ARBA" id="ARBA00023277"/>
    </source>
</evidence>
<proteinExistence type="inferred from homology"/>
<evidence type="ECO:0000256" key="5">
    <source>
        <dbReference type="ARBA" id="ARBA00023001"/>
    </source>
</evidence>
<protein>
    <recommendedName>
        <fullName evidence="3">cellulase</fullName>
        <ecNumber evidence="3">3.2.1.4</ecNumber>
    </recommendedName>
</protein>
<dbReference type="Gene3D" id="1.50.10.10">
    <property type="match status" value="1"/>
</dbReference>
<keyword evidence="7" id="KW-0326">Glycosidase</keyword>
<dbReference type="SUPFAM" id="SSF48208">
    <property type="entry name" value="Six-hairpin glycosidases"/>
    <property type="match status" value="1"/>
</dbReference>
<comment type="catalytic activity">
    <reaction evidence="1">
        <text>Endohydrolysis of (1-&gt;4)-beta-D-glucosidic linkages in cellulose, lichenin and cereal beta-D-glucans.</text>
        <dbReference type="EC" id="3.2.1.4"/>
    </reaction>
</comment>
<keyword evidence="6" id="KW-0119">Carbohydrate metabolism</keyword>
<dbReference type="OrthoDB" id="10257085at2759"/>
<dbReference type="InterPro" id="IPR001701">
    <property type="entry name" value="Glyco_hydro_9"/>
</dbReference>
<evidence type="ECO:0000256" key="2">
    <source>
        <dbReference type="ARBA" id="ARBA00007072"/>
    </source>
</evidence>
<dbReference type="EMBL" id="RWGY01000031">
    <property type="protein sequence ID" value="TVU15387.1"/>
    <property type="molecule type" value="Genomic_DNA"/>
</dbReference>
<evidence type="ECO:0000256" key="3">
    <source>
        <dbReference type="ARBA" id="ARBA00012601"/>
    </source>
</evidence>
<feature type="non-terminal residue" evidence="11">
    <location>
        <position position="1"/>
    </location>
</feature>
<keyword evidence="5" id="KW-0136">Cellulose degradation</keyword>
<dbReference type="EC" id="3.2.1.4" evidence="3"/>
<dbReference type="InterPro" id="IPR008928">
    <property type="entry name" value="6-hairpin_glycosidase_sf"/>
</dbReference>
<evidence type="ECO:0000259" key="10">
    <source>
        <dbReference type="Pfam" id="PF00759"/>
    </source>
</evidence>
<dbReference type="PANTHER" id="PTHR22298">
    <property type="entry name" value="ENDO-1,4-BETA-GLUCANASE"/>
    <property type="match status" value="1"/>
</dbReference>
<feature type="compositionally biased region" description="Basic residues" evidence="9">
    <location>
        <begin position="163"/>
        <end position="180"/>
    </location>
</feature>
<reference evidence="11 12" key="1">
    <citation type="journal article" date="2019" name="Sci. Rep.">
        <title>A high-quality genome of Eragrostis curvula grass provides insights into Poaceae evolution and supports new strategies to enhance forage quality.</title>
        <authorList>
            <person name="Carballo J."/>
            <person name="Santos B.A.C.M."/>
            <person name="Zappacosta D."/>
            <person name="Garbus I."/>
            <person name="Selva J.P."/>
            <person name="Gallo C.A."/>
            <person name="Diaz A."/>
            <person name="Albertini E."/>
            <person name="Caccamo M."/>
            <person name="Echenique V."/>
        </authorList>
    </citation>
    <scope>NUCLEOTIDE SEQUENCE [LARGE SCALE GENOMIC DNA]</scope>
    <source>
        <strain evidence="12">cv. Victoria</strain>
        <tissue evidence="11">Leaf</tissue>
    </source>
</reference>
<gene>
    <name evidence="11" type="ORF">EJB05_38906</name>
</gene>
<dbReference type="Gramene" id="TVU15387">
    <property type="protein sequence ID" value="TVU15387"/>
    <property type="gene ID" value="EJB05_38906"/>
</dbReference>
<feature type="compositionally biased region" description="Low complexity" evidence="9">
    <location>
        <begin position="147"/>
        <end position="162"/>
    </location>
</feature>
<evidence type="ECO:0000256" key="7">
    <source>
        <dbReference type="ARBA" id="ARBA00023295"/>
    </source>
</evidence>
<evidence type="ECO:0000313" key="11">
    <source>
        <dbReference type="EMBL" id="TVU15387.1"/>
    </source>
</evidence>
<keyword evidence="8" id="KW-0624">Polysaccharide degradation</keyword>
<evidence type="ECO:0000256" key="9">
    <source>
        <dbReference type="SAM" id="MobiDB-lite"/>
    </source>
</evidence>
<feature type="region of interest" description="Disordered" evidence="9">
    <location>
        <begin position="33"/>
        <end position="63"/>
    </location>
</feature>
<keyword evidence="4" id="KW-0378">Hydrolase</keyword>
<dbReference type="AlphaFoldDB" id="A0A5J9TW38"/>
<comment type="caution">
    <text evidence="11">The sequence shown here is derived from an EMBL/GenBank/DDBJ whole genome shotgun (WGS) entry which is preliminary data.</text>
</comment>
<organism evidence="11 12">
    <name type="scientific">Eragrostis curvula</name>
    <name type="common">weeping love grass</name>
    <dbReference type="NCBI Taxonomy" id="38414"/>
    <lineage>
        <taxon>Eukaryota</taxon>
        <taxon>Viridiplantae</taxon>
        <taxon>Streptophyta</taxon>
        <taxon>Embryophyta</taxon>
        <taxon>Tracheophyta</taxon>
        <taxon>Spermatophyta</taxon>
        <taxon>Magnoliopsida</taxon>
        <taxon>Liliopsida</taxon>
        <taxon>Poales</taxon>
        <taxon>Poaceae</taxon>
        <taxon>PACMAD clade</taxon>
        <taxon>Chloridoideae</taxon>
        <taxon>Eragrostideae</taxon>
        <taxon>Eragrostidinae</taxon>
        <taxon>Eragrostis</taxon>
    </lineage>
</organism>